<dbReference type="STRING" id="860235.AOZ06_18655"/>
<proteinExistence type="predicted"/>
<dbReference type="OrthoDB" id="5241778at2"/>
<evidence type="ECO:0000256" key="4">
    <source>
        <dbReference type="ARBA" id="ARBA00023033"/>
    </source>
</evidence>
<dbReference type="InterPro" id="IPR011251">
    <property type="entry name" value="Luciferase-like_dom"/>
</dbReference>
<feature type="domain" description="Luciferase-like" evidence="5">
    <location>
        <begin position="13"/>
        <end position="133"/>
    </location>
</feature>
<keyword evidence="4" id="KW-0503">Monooxygenase</keyword>
<keyword evidence="2" id="KW-0288">FMN</keyword>
<dbReference type="AlphaFoldDB" id="A0A0N9HYD8"/>
<keyword evidence="3" id="KW-0560">Oxidoreductase</keyword>
<dbReference type="KEGG" id="kphy:AOZ06_18655"/>
<reference evidence="6 7" key="1">
    <citation type="submission" date="2015-07" db="EMBL/GenBank/DDBJ databases">
        <title>Genome sequencing of Kibdelosporangium phytohabitans.</title>
        <authorList>
            <person name="Qin S."/>
            <person name="Xing K."/>
        </authorList>
    </citation>
    <scope>NUCLEOTIDE SEQUENCE [LARGE SCALE GENOMIC DNA]</scope>
    <source>
        <strain evidence="6 7">KLBMP1111</strain>
    </source>
</reference>
<dbReference type="PANTHER" id="PTHR42847:SF4">
    <property type="entry name" value="ALKANESULFONATE MONOOXYGENASE-RELATED"/>
    <property type="match status" value="1"/>
</dbReference>
<evidence type="ECO:0000256" key="1">
    <source>
        <dbReference type="ARBA" id="ARBA00022630"/>
    </source>
</evidence>
<dbReference type="PANTHER" id="PTHR42847">
    <property type="entry name" value="ALKANESULFONATE MONOOXYGENASE"/>
    <property type="match status" value="1"/>
</dbReference>
<keyword evidence="7" id="KW-1185">Reference proteome</keyword>
<evidence type="ECO:0000256" key="2">
    <source>
        <dbReference type="ARBA" id="ARBA00022643"/>
    </source>
</evidence>
<dbReference type="GO" id="GO:0046306">
    <property type="term" value="P:alkanesulfonate catabolic process"/>
    <property type="evidence" value="ECO:0007669"/>
    <property type="project" value="TreeGrafter"/>
</dbReference>
<protein>
    <submittedName>
        <fullName evidence="6">Oxidoreductase</fullName>
    </submittedName>
</protein>
<name>A0A0N9HYD8_9PSEU</name>
<evidence type="ECO:0000313" key="7">
    <source>
        <dbReference type="Proteomes" id="UP000063699"/>
    </source>
</evidence>
<evidence type="ECO:0000313" key="6">
    <source>
        <dbReference type="EMBL" id="ALG08669.1"/>
    </source>
</evidence>
<dbReference type="EMBL" id="CP012752">
    <property type="protein sequence ID" value="ALG08669.1"/>
    <property type="molecule type" value="Genomic_DNA"/>
</dbReference>
<keyword evidence="1" id="KW-0285">Flavoprotein</keyword>
<dbReference type="SUPFAM" id="SSF51679">
    <property type="entry name" value="Bacterial luciferase-like"/>
    <property type="match status" value="1"/>
</dbReference>
<sequence>MTDRPFRFGIVAGQVPDVAALAKLAGRAEELGFDTLLTPDPVSEHDPLALLAGVAATTTRLHFGTFVLAESFRDHKNTVWQARTLTRLSGGRLELGLGAGRPGSEAWAAKLGRQLGTPGERIARLAELIAQLKQDEDRPRLLMGGAGPKLLGLAAREADTVTFTWKPATTEDEAQAIVDRFKDIAAERFGEIELNINLIAAGQDLPTQVQPFIGASVADLAASGAVTVLAGTTEQMVETVRRQRERLGISYFTVNSFYLEKFAPVVAELKGT</sequence>
<dbReference type="Pfam" id="PF00296">
    <property type="entry name" value="Bac_luciferase"/>
    <property type="match status" value="1"/>
</dbReference>
<dbReference type="Gene3D" id="3.20.20.30">
    <property type="entry name" value="Luciferase-like domain"/>
    <property type="match status" value="2"/>
</dbReference>
<evidence type="ECO:0000256" key="3">
    <source>
        <dbReference type="ARBA" id="ARBA00023002"/>
    </source>
</evidence>
<dbReference type="InterPro" id="IPR036661">
    <property type="entry name" value="Luciferase-like_sf"/>
</dbReference>
<accession>A0A0N9HYD8</accession>
<dbReference type="GO" id="GO:0008726">
    <property type="term" value="F:alkanesulfonate monooxygenase activity"/>
    <property type="evidence" value="ECO:0007669"/>
    <property type="project" value="TreeGrafter"/>
</dbReference>
<dbReference type="Proteomes" id="UP000063699">
    <property type="component" value="Chromosome"/>
</dbReference>
<dbReference type="InterPro" id="IPR050172">
    <property type="entry name" value="SsuD_RutA_monooxygenase"/>
</dbReference>
<organism evidence="6 7">
    <name type="scientific">Kibdelosporangium phytohabitans</name>
    <dbReference type="NCBI Taxonomy" id="860235"/>
    <lineage>
        <taxon>Bacteria</taxon>
        <taxon>Bacillati</taxon>
        <taxon>Actinomycetota</taxon>
        <taxon>Actinomycetes</taxon>
        <taxon>Pseudonocardiales</taxon>
        <taxon>Pseudonocardiaceae</taxon>
        <taxon>Kibdelosporangium</taxon>
    </lineage>
</organism>
<evidence type="ECO:0000259" key="5">
    <source>
        <dbReference type="Pfam" id="PF00296"/>
    </source>
</evidence>
<dbReference type="RefSeq" id="WP_054290576.1">
    <property type="nucleotide sequence ID" value="NZ_CP012752.1"/>
</dbReference>
<gene>
    <name evidence="6" type="ORF">AOZ06_18655</name>
</gene>